<reference evidence="3 4" key="1">
    <citation type="submission" date="2019-02" db="EMBL/GenBank/DDBJ databases">
        <title>Complete Genome Sequence and Methylome Analysis of free living Spirochaetas.</title>
        <authorList>
            <person name="Fomenkov A."/>
            <person name="Dubinina G."/>
            <person name="Leshcheva N."/>
            <person name="Mikheeva N."/>
            <person name="Grabovich M."/>
            <person name="Vincze T."/>
            <person name="Roberts R.J."/>
        </authorList>
    </citation>
    <scope>NUCLEOTIDE SEQUENCE [LARGE SCALE GENOMIC DNA]</scope>
    <source>
        <strain evidence="3 4">K2</strain>
    </source>
</reference>
<evidence type="ECO:0000313" key="4">
    <source>
        <dbReference type="Proteomes" id="UP000324209"/>
    </source>
</evidence>
<dbReference type="PANTHER" id="PTHR43031">
    <property type="entry name" value="FAD-DEPENDENT OXIDOREDUCTASE"/>
    <property type="match status" value="1"/>
</dbReference>
<protein>
    <submittedName>
        <fullName evidence="3">Rhodanese-like domain-containing protein</fullName>
    </submittedName>
</protein>
<dbReference type="Pfam" id="PF00581">
    <property type="entry name" value="Rhodanese"/>
    <property type="match status" value="2"/>
</dbReference>
<evidence type="ECO:0000259" key="2">
    <source>
        <dbReference type="PROSITE" id="PS50206"/>
    </source>
</evidence>
<dbReference type="EMBL" id="CP036150">
    <property type="protein sequence ID" value="QEN06903.1"/>
    <property type="molecule type" value="Genomic_DNA"/>
</dbReference>
<dbReference type="OrthoDB" id="9800872at2"/>
<proteinExistence type="predicted"/>
<dbReference type="InterPro" id="IPR050229">
    <property type="entry name" value="GlpE_sulfurtransferase"/>
</dbReference>
<dbReference type="InterPro" id="IPR036873">
    <property type="entry name" value="Rhodanese-like_dom_sf"/>
</dbReference>
<feature type="domain" description="Rhodanese" evidence="2">
    <location>
        <begin position="202"/>
        <end position="297"/>
    </location>
</feature>
<gene>
    <name evidence="3" type="ORF">EXM22_02420</name>
</gene>
<keyword evidence="1" id="KW-0732">Signal</keyword>
<dbReference type="Proteomes" id="UP000324209">
    <property type="component" value="Chromosome"/>
</dbReference>
<dbReference type="Gene3D" id="3.40.250.10">
    <property type="entry name" value="Rhodanese-like domain"/>
    <property type="match status" value="2"/>
</dbReference>
<keyword evidence="4" id="KW-1185">Reference proteome</keyword>
<dbReference type="CDD" id="cd00158">
    <property type="entry name" value="RHOD"/>
    <property type="match status" value="2"/>
</dbReference>
<feature type="signal peptide" evidence="1">
    <location>
        <begin position="1"/>
        <end position="20"/>
    </location>
</feature>
<dbReference type="RefSeq" id="WP_149484985.1">
    <property type="nucleotide sequence ID" value="NZ_CP036150.1"/>
</dbReference>
<dbReference type="PROSITE" id="PS50206">
    <property type="entry name" value="RHODANESE_3"/>
    <property type="match status" value="2"/>
</dbReference>
<name>A0A5C1QFJ8_9SPIO</name>
<feature type="chain" id="PRO_5023005973" evidence="1">
    <location>
        <begin position="21"/>
        <end position="297"/>
    </location>
</feature>
<organism evidence="3 4">
    <name type="scientific">Oceanispirochaeta crateris</name>
    <dbReference type="NCBI Taxonomy" id="2518645"/>
    <lineage>
        <taxon>Bacteria</taxon>
        <taxon>Pseudomonadati</taxon>
        <taxon>Spirochaetota</taxon>
        <taxon>Spirochaetia</taxon>
        <taxon>Spirochaetales</taxon>
        <taxon>Spirochaetaceae</taxon>
        <taxon>Oceanispirochaeta</taxon>
    </lineage>
</organism>
<evidence type="ECO:0000256" key="1">
    <source>
        <dbReference type="SAM" id="SignalP"/>
    </source>
</evidence>
<dbReference type="AlphaFoldDB" id="A0A5C1QFJ8"/>
<dbReference type="SUPFAM" id="SSF52821">
    <property type="entry name" value="Rhodanese/Cell cycle control phosphatase"/>
    <property type="match status" value="2"/>
</dbReference>
<dbReference type="KEGG" id="ock:EXM22_02420"/>
<accession>A0A5C1QFJ8</accession>
<sequence length="297" mass="31342">MKKILVFLMILFVLPAALFAEGQGETGSNPVAAAAQSYFADYPGSRIVPASKVFEEIDANADILIVDIRSAEDYAKGHLKGAVNAAWGSPALAETLNWLPDDKPVYISCYSGQTAGQATAVLNIAGFQVSSIKYGWNRGITNTEGFESYVETAANKTPASSGVTVVPAVKTAAMDYFNNIKTDAETPSNIIPAATLKEKMDAEDPLVIVSVRTPEDFAKGHISGAINIPFGENMQASFDKIPQGKKVIVYCYSGQTAGQTVGVLRMMGYDAASLNSGTGTGATAARGWINEGLPVVK</sequence>
<evidence type="ECO:0000313" key="3">
    <source>
        <dbReference type="EMBL" id="QEN06903.1"/>
    </source>
</evidence>
<dbReference type="SMART" id="SM00450">
    <property type="entry name" value="RHOD"/>
    <property type="match status" value="2"/>
</dbReference>
<dbReference type="PANTHER" id="PTHR43031:SF16">
    <property type="entry name" value="OXIDOREDUCTASE"/>
    <property type="match status" value="1"/>
</dbReference>
<feature type="domain" description="Rhodanese" evidence="2">
    <location>
        <begin position="59"/>
        <end position="148"/>
    </location>
</feature>
<dbReference type="InterPro" id="IPR001763">
    <property type="entry name" value="Rhodanese-like_dom"/>
</dbReference>